<dbReference type="OrthoDB" id="9807606at2"/>
<dbReference type="InterPro" id="IPR001753">
    <property type="entry name" value="Enoyl-CoA_hydra/iso"/>
</dbReference>
<dbReference type="Pfam" id="PF00378">
    <property type="entry name" value="ECH_1"/>
    <property type="match status" value="1"/>
</dbReference>
<dbReference type="GO" id="GO:0016853">
    <property type="term" value="F:isomerase activity"/>
    <property type="evidence" value="ECO:0007669"/>
    <property type="project" value="UniProtKB-KW"/>
</dbReference>
<dbReference type="PANTHER" id="PTHR42964">
    <property type="entry name" value="ENOYL-COA HYDRATASE"/>
    <property type="match status" value="1"/>
</dbReference>
<proteinExistence type="inferred from homology"/>
<dbReference type="CDD" id="cd06558">
    <property type="entry name" value="crotonase-like"/>
    <property type="match status" value="1"/>
</dbReference>
<dbReference type="InterPro" id="IPR029045">
    <property type="entry name" value="ClpP/crotonase-like_dom_sf"/>
</dbReference>
<comment type="similarity">
    <text evidence="1">Belongs to the enoyl-CoA hydratase/isomerase family.</text>
</comment>
<sequence length="250" mass="28105">MKETILIERPIPGLAVVKLNRYEQDNAYDDEMVCTLITAFDDLMEDDSLKLIWLTAVGENFCRGPDIEWVRRRQHSGRAEHQQDAEQLSRLFQTLYEFPIPIMVTVRGMANAAAVGVLCCCDIVLAAERAHFTITETRHGQVPALQSPYLVKTLGERATRYYSLSAESMDAYTATRLGLVNKIVPENELDSMADLLIQRMLSRKGLSLRQTKAMISLSANEPFDESLVETLIDCSTDIRLSQSIDADTTV</sequence>
<dbReference type="AlphaFoldDB" id="A4BDR7"/>
<accession>A4BDR7</accession>
<dbReference type="STRING" id="314283.MED297_15994"/>
<gene>
    <name evidence="2" type="ORF">MED297_15994</name>
</gene>
<evidence type="ECO:0000256" key="1">
    <source>
        <dbReference type="ARBA" id="ARBA00005254"/>
    </source>
</evidence>
<dbReference type="Proteomes" id="UP000005953">
    <property type="component" value="Unassembled WGS sequence"/>
</dbReference>
<keyword evidence="2" id="KW-0413">Isomerase</keyword>
<dbReference type="HOGENOM" id="CLU_009834_7_3_6"/>
<dbReference type="SUPFAM" id="SSF52096">
    <property type="entry name" value="ClpP/crotonase"/>
    <property type="match status" value="1"/>
</dbReference>
<dbReference type="RefSeq" id="WP_008043401.1">
    <property type="nucleotide sequence ID" value="NZ_CH724150.1"/>
</dbReference>
<dbReference type="InterPro" id="IPR051683">
    <property type="entry name" value="Enoyl-CoA_Hydratase/Isomerase"/>
</dbReference>
<evidence type="ECO:0000313" key="2">
    <source>
        <dbReference type="EMBL" id="EAR09676.1"/>
    </source>
</evidence>
<evidence type="ECO:0000313" key="3">
    <source>
        <dbReference type="Proteomes" id="UP000005953"/>
    </source>
</evidence>
<name>A4BDR7_9GAMM</name>
<dbReference type="EMBL" id="AAOE01000008">
    <property type="protein sequence ID" value="EAR09676.1"/>
    <property type="molecule type" value="Genomic_DNA"/>
</dbReference>
<protein>
    <submittedName>
        <fullName evidence="2">Putative enoyl-CoA hydratase/isomerase</fullName>
    </submittedName>
</protein>
<dbReference type="PANTHER" id="PTHR42964:SF1">
    <property type="entry name" value="POLYKETIDE BIOSYNTHESIS ENOYL-COA HYDRATASE PKSH-RELATED"/>
    <property type="match status" value="1"/>
</dbReference>
<organism evidence="2 3">
    <name type="scientific">Reinekea blandensis MED297</name>
    <dbReference type="NCBI Taxonomy" id="314283"/>
    <lineage>
        <taxon>Bacteria</taxon>
        <taxon>Pseudomonadati</taxon>
        <taxon>Pseudomonadota</taxon>
        <taxon>Gammaproteobacteria</taxon>
        <taxon>Oceanospirillales</taxon>
        <taxon>Saccharospirillaceae</taxon>
        <taxon>Reinekea</taxon>
    </lineage>
</organism>
<reference evidence="2 3" key="1">
    <citation type="submission" date="2006-02" db="EMBL/GenBank/DDBJ databases">
        <authorList>
            <person name="Pinhassi J."/>
            <person name="Pedros-Alio C."/>
            <person name="Ferriera S."/>
            <person name="Johnson J."/>
            <person name="Kravitz S."/>
            <person name="Halpern A."/>
            <person name="Remington K."/>
            <person name="Beeson K."/>
            <person name="Tran B."/>
            <person name="Rogers Y.-H."/>
            <person name="Friedman R."/>
            <person name="Venter J.C."/>
        </authorList>
    </citation>
    <scope>NUCLEOTIDE SEQUENCE [LARGE SCALE GENOMIC DNA]</scope>
    <source>
        <strain evidence="2 3">MED297</strain>
    </source>
</reference>
<comment type="caution">
    <text evidence="2">The sequence shown here is derived from an EMBL/GenBank/DDBJ whole genome shotgun (WGS) entry which is preliminary data.</text>
</comment>
<keyword evidence="3" id="KW-1185">Reference proteome</keyword>
<dbReference type="Gene3D" id="3.90.226.10">
    <property type="entry name" value="2-enoyl-CoA Hydratase, Chain A, domain 1"/>
    <property type="match status" value="1"/>
</dbReference>